<organism evidence="1 2">
    <name type="scientific">Aegilops tauschii subsp. strangulata</name>
    <name type="common">Goatgrass</name>
    <dbReference type="NCBI Taxonomy" id="200361"/>
    <lineage>
        <taxon>Eukaryota</taxon>
        <taxon>Viridiplantae</taxon>
        <taxon>Streptophyta</taxon>
        <taxon>Embryophyta</taxon>
        <taxon>Tracheophyta</taxon>
        <taxon>Spermatophyta</taxon>
        <taxon>Magnoliopsida</taxon>
        <taxon>Liliopsida</taxon>
        <taxon>Poales</taxon>
        <taxon>Poaceae</taxon>
        <taxon>BOP clade</taxon>
        <taxon>Pooideae</taxon>
        <taxon>Triticodae</taxon>
        <taxon>Triticeae</taxon>
        <taxon>Triticinae</taxon>
        <taxon>Aegilops</taxon>
    </lineage>
</organism>
<reference evidence="1" key="5">
    <citation type="journal article" date="2021" name="G3 (Bethesda)">
        <title>Aegilops tauschii genome assembly Aet v5.0 features greater sequence contiguity and improved annotation.</title>
        <authorList>
            <person name="Wang L."/>
            <person name="Zhu T."/>
            <person name="Rodriguez J.C."/>
            <person name="Deal K.R."/>
            <person name="Dubcovsky J."/>
            <person name="McGuire P.E."/>
            <person name="Lux T."/>
            <person name="Spannagl M."/>
            <person name="Mayer K.F.X."/>
            <person name="Baldrich P."/>
            <person name="Meyers B.C."/>
            <person name="Huo N."/>
            <person name="Gu Y.Q."/>
            <person name="Zhou H."/>
            <person name="Devos K.M."/>
            <person name="Bennetzen J.L."/>
            <person name="Unver T."/>
            <person name="Budak H."/>
            <person name="Gulick P.J."/>
            <person name="Galiba G."/>
            <person name="Kalapos B."/>
            <person name="Nelson D.R."/>
            <person name="Li P."/>
            <person name="You F.M."/>
            <person name="Luo M.C."/>
            <person name="Dvorak J."/>
        </authorList>
    </citation>
    <scope>NUCLEOTIDE SEQUENCE [LARGE SCALE GENOMIC DNA]</scope>
    <source>
        <strain evidence="1">cv. AL8/78</strain>
    </source>
</reference>
<accession>A0A453QHK7</accession>
<dbReference type="Gramene" id="AET7Gv20127600.1">
    <property type="protein sequence ID" value="AET7Gv20127600.1"/>
    <property type="gene ID" value="AET7Gv20127600"/>
</dbReference>
<name>A0A453QHK7_AEGTS</name>
<reference evidence="1" key="4">
    <citation type="submission" date="2019-03" db="UniProtKB">
        <authorList>
            <consortium name="EnsemblPlants"/>
        </authorList>
    </citation>
    <scope>IDENTIFICATION</scope>
</reference>
<reference evidence="2" key="2">
    <citation type="journal article" date="2017" name="Nat. Plants">
        <title>The Aegilops tauschii genome reveals multiple impacts of transposons.</title>
        <authorList>
            <person name="Zhao G."/>
            <person name="Zou C."/>
            <person name="Li K."/>
            <person name="Wang K."/>
            <person name="Li T."/>
            <person name="Gao L."/>
            <person name="Zhang X."/>
            <person name="Wang H."/>
            <person name="Yang Z."/>
            <person name="Liu X."/>
            <person name="Jiang W."/>
            <person name="Mao L."/>
            <person name="Kong X."/>
            <person name="Jiao Y."/>
            <person name="Jia J."/>
        </authorList>
    </citation>
    <scope>NUCLEOTIDE SEQUENCE [LARGE SCALE GENOMIC DNA]</scope>
    <source>
        <strain evidence="2">cv. AL8/78</strain>
    </source>
</reference>
<protein>
    <submittedName>
        <fullName evidence="1">Uncharacterized protein</fullName>
    </submittedName>
</protein>
<keyword evidence="2" id="KW-1185">Reference proteome</keyword>
<reference evidence="2" key="1">
    <citation type="journal article" date="2014" name="Science">
        <title>Ancient hybridizations among the ancestral genomes of bread wheat.</title>
        <authorList>
            <consortium name="International Wheat Genome Sequencing Consortium,"/>
            <person name="Marcussen T."/>
            <person name="Sandve S.R."/>
            <person name="Heier L."/>
            <person name="Spannagl M."/>
            <person name="Pfeifer M."/>
            <person name="Jakobsen K.S."/>
            <person name="Wulff B.B."/>
            <person name="Steuernagel B."/>
            <person name="Mayer K.F."/>
            <person name="Olsen O.A."/>
        </authorList>
    </citation>
    <scope>NUCLEOTIDE SEQUENCE [LARGE SCALE GENOMIC DNA]</scope>
    <source>
        <strain evidence="2">cv. AL8/78</strain>
    </source>
</reference>
<dbReference type="AlphaFoldDB" id="A0A453QHK7"/>
<reference evidence="1" key="3">
    <citation type="journal article" date="2017" name="Nature">
        <title>Genome sequence of the progenitor of the wheat D genome Aegilops tauschii.</title>
        <authorList>
            <person name="Luo M.C."/>
            <person name="Gu Y.Q."/>
            <person name="Puiu D."/>
            <person name="Wang H."/>
            <person name="Twardziok S.O."/>
            <person name="Deal K.R."/>
            <person name="Huo N."/>
            <person name="Zhu T."/>
            <person name="Wang L."/>
            <person name="Wang Y."/>
            <person name="McGuire P.E."/>
            <person name="Liu S."/>
            <person name="Long H."/>
            <person name="Ramasamy R.K."/>
            <person name="Rodriguez J.C."/>
            <person name="Van S.L."/>
            <person name="Yuan L."/>
            <person name="Wang Z."/>
            <person name="Xia Z."/>
            <person name="Xiao L."/>
            <person name="Anderson O.D."/>
            <person name="Ouyang S."/>
            <person name="Liang Y."/>
            <person name="Zimin A.V."/>
            <person name="Pertea G."/>
            <person name="Qi P."/>
            <person name="Bennetzen J.L."/>
            <person name="Dai X."/>
            <person name="Dawson M.W."/>
            <person name="Muller H.G."/>
            <person name="Kugler K."/>
            <person name="Rivarola-Duarte L."/>
            <person name="Spannagl M."/>
            <person name="Mayer K.F.X."/>
            <person name="Lu F.H."/>
            <person name="Bevan M.W."/>
            <person name="Leroy P."/>
            <person name="Li P."/>
            <person name="You F.M."/>
            <person name="Sun Q."/>
            <person name="Liu Z."/>
            <person name="Lyons E."/>
            <person name="Wicker T."/>
            <person name="Salzberg S.L."/>
            <person name="Devos K.M."/>
            <person name="Dvorak J."/>
        </authorList>
    </citation>
    <scope>NUCLEOTIDE SEQUENCE [LARGE SCALE GENOMIC DNA]</scope>
    <source>
        <strain evidence="1">cv. AL8/78</strain>
    </source>
</reference>
<sequence>MPSFFYVYSVYRCLSRGCHVEPATMGCHYPINSEAKIQLCLIHDIVAMP</sequence>
<proteinExistence type="predicted"/>
<dbReference type="Proteomes" id="UP000015105">
    <property type="component" value="Chromosome 7D"/>
</dbReference>
<evidence type="ECO:0000313" key="1">
    <source>
        <dbReference type="EnsemblPlants" id="AET7Gv20127600.1"/>
    </source>
</evidence>
<evidence type="ECO:0000313" key="2">
    <source>
        <dbReference type="Proteomes" id="UP000015105"/>
    </source>
</evidence>
<dbReference type="EnsemblPlants" id="AET7Gv20127600.1">
    <property type="protein sequence ID" value="AET7Gv20127600.1"/>
    <property type="gene ID" value="AET7Gv20127600"/>
</dbReference>